<gene>
    <name evidence="1" type="ORF">ABIF63_005913</name>
</gene>
<dbReference type="Proteomes" id="UP001549291">
    <property type="component" value="Unassembled WGS sequence"/>
</dbReference>
<evidence type="ECO:0000313" key="2">
    <source>
        <dbReference type="Proteomes" id="UP001549291"/>
    </source>
</evidence>
<accession>A0ABV2RY40</accession>
<sequence>MTTEIDKAVEHAFTLFREHVERYRHEIVVEPSAWRTRCDELHQDLQWLLFCQGHPLAPKPPRPRH</sequence>
<organism evidence="1 2">
    <name type="scientific">Bradyrhizobium japonicum</name>
    <dbReference type="NCBI Taxonomy" id="375"/>
    <lineage>
        <taxon>Bacteria</taxon>
        <taxon>Pseudomonadati</taxon>
        <taxon>Pseudomonadota</taxon>
        <taxon>Alphaproteobacteria</taxon>
        <taxon>Hyphomicrobiales</taxon>
        <taxon>Nitrobacteraceae</taxon>
        <taxon>Bradyrhizobium</taxon>
    </lineage>
</organism>
<protein>
    <submittedName>
        <fullName evidence="1">Uncharacterized protein</fullName>
    </submittedName>
</protein>
<dbReference type="EMBL" id="JBEPTQ010000002">
    <property type="protein sequence ID" value="MET4721807.1"/>
    <property type="molecule type" value="Genomic_DNA"/>
</dbReference>
<keyword evidence="2" id="KW-1185">Reference proteome</keyword>
<evidence type="ECO:0000313" key="1">
    <source>
        <dbReference type="EMBL" id="MET4721807.1"/>
    </source>
</evidence>
<comment type="caution">
    <text evidence="1">The sequence shown here is derived from an EMBL/GenBank/DDBJ whole genome shotgun (WGS) entry which is preliminary data.</text>
</comment>
<name>A0ABV2RY40_BRAJP</name>
<reference evidence="1 2" key="1">
    <citation type="submission" date="2024-06" db="EMBL/GenBank/DDBJ databases">
        <title>Genomic Encyclopedia of Type Strains, Phase V (KMG-V): Genome sequencing to study the core and pangenomes of soil and plant-associated prokaryotes.</title>
        <authorList>
            <person name="Whitman W."/>
        </authorList>
    </citation>
    <scope>NUCLEOTIDE SEQUENCE [LARGE SCALE GENOMIC DNA]</scope>
    <source>
        <strain evidence="1 2">USDA 160</strain>
    </source>
</reference>
<proteinExistence type="predicted"/>